<comment type="caution">
    <text evidence="2">The sequence shown here is derived from an EMBL/GenBank/DDBJ whole genome shotgun (WGS) entry which is preliminary data.</text>
</comment>
<organism evidence="2 3">
    <name type="scientific">Thiorhodococcus mannitoliphagus</name>
    <dbReference type="NCBI Taxonomy" id="329406"/>
    <lineage>
        <taxon>Bacteria</taxon>
        <taxon>Pseudomonadati</taxon>
        <taxon>Pseudomonadota</taxon>
        <taxon>Gammaproteobacteria</taxon>
        <taxon>Chromatiales</taxon>
        <taxon>Chromatiaceae</taxon>
        <taxon>Thiorhodococcus</taxon>
    </lineage>
</organism>
<gene>
    <name evidence="2" type="ORF">G3480_24515</name>
</gene>
<reference evidence="3" key="1">
    <citation type="journal article" date="2020" name="Microbiol. Resour. Announc.">
        <title>Draft Genome Sequences of Thiorhodococcus mannitoliphagus and Thiorhodococcus minor, Purple Sulfur Photosynthetic Bacteria in the Gammaproteobacterial Family Chromatiaceae.</title>
        <authorList>
            <person name="Aviles F.A."/>
            <person name="Meyer T.E."/>
            <person name="Kyndt J.A."/>
        </authorList>
    </citation>
    <scope>NUCLEOTIDE SEQUENCE [LARGE SCALE GENOMIC DNA]</scope>
    <source>
        <strain evidence="3">DSM 18266</strain>
    </source>
</reference>
<feature type="transmembrane region" description="Helical" evidence="1">
    <location>
        <begin position="35"/>
        <end position="58"/>
    </location>
</feature>
<reference evidence="2 3" key="2">
    <citation type="submission" date="2020-02" db="EMBL/GenBank/DDBJ databases">
        <title>Genome sequences of Thiorhodococcus mannitoliphagus and Thiorhodococcus minor, purple sulfur photosynthetic bacteria in the gammaproteobacterial family, Chromatiaceae.</title>
        <authorList>
            <person name="Aviles F.A."/>
            <person name="Meyer T.E."/>
            <person name="Kyndt J.A."/>
        </authorList>
    </citation>
    <scope>NUCLEOTIDE SEQUENCE [LARGE SCALE GENOMIC DNA]</scope>
    <source>
        <strain evidence="2 3">DSM 18266</strain>
    </source>
</reference>
<keyword evidence="3" id="KW-1185">Reference proteome</keyword>
<keyword evidence="1" id="KW-0472">Membrane</keyword>
<dbReference type="RefSeq" id="WP_164656853.1">
    <property type="nucleotide sequence ID" value="NZ_JAAIJR010000199.1"/>
</dbReference>
<sequence length="65" mass="7303">MSWIDYAGLWMIFGLINYAIKLIKFNKDWRKEGKGVFFVAVLLAALVFGPIGLLSTLITSRGKPL</sequence>
<accession>A0A6P1E0I9</accession>
<evidence type="ECO:0000313" key="2">
    <source>
        <dbReference type="EMBL" id="NEX23419.1"/>
    </source>
</evidence>
<protein>
    <submittedName>
        <fullName evidence="2">Uncharacterized protein</fullName>
    </submittedName>
</protein>
<dbReference type="Proteomes" id="UP000471640">
    <property type="component" value="Unassembled WGS sequence"/>
</dbReference>
<evidence type="ECO:0000313" key="3">
    <source>
        <dbReference type="Proteomes" id="UP000471640"/>
    </source>
</evidence>
<dbReference type="AlphaFoldDB" id="A0A6P1E0I9"/>
<dbReference type="EMBL" id="JAAIJR010000199">
    <property type="protein sequence ID" value="NEX23419.1"/>
    <property type="molecule type" value="Genomic_DNA"/>
</dbReference>
<evidence type="ECO:0000256" key="1">
    <source>
        <dbReference type="SAM" id="Phobius"/>
    </source>
</evidence>
<keyword evidence="1" id="KW-0812">Transmembrane</keyword>
<name>A0A6P1E0I9_9GAMM</name>
<feature type="transmembrane region" description="Helical" evidence="1">
    <location>
        <begin position="6"/>
        <end position="23"/>
    </location>
</feature>
<proteinExistence type="predicted"/>
<keyword evidence="1" id="KW-1133">Transmembrane helix</keyword>